<gene>
    <name evidence="3" type="ORF">TCE0_042f15361</name>
</gene>
<dbReference type="EMBL" id="DF933838">
    <property type="protein sequence ID" value="GAM41887.1"/>
    <property type="molecule type" value="Genomic_DNA"/>
</dbReference>
<keyword evidence="1" id="KW-0812">Transmembrane</keyword>
<protein>
    <recommendedName>
        <fullName evidence="2">Rhodopsin domain-containing protein</fullName>
    </recommendedName>
</protein>
<feature type="transmembrane region" description="Helical" evidence="1">
    <location>
        <begin position="100"/>
        <end position="122"/>
    </location>
</feature>
<keyword evidence="1" id="KW-1133">Transmembrane helix</keyword>
<evidence type="ECO:0000313" key="4">
    <source>
        <dbReference type="Proteomes" id="UP000053095"/>
    </source>
</evidence>
<comment type="caution">
    <text evidence="3">The sequence shown here is derived from an EMBL/GenBank/DDBJ whole genome shotgun (WGS) entry which is preliminary data.</text>
</comment>
<name>A0A6V8HJF8_TALPI</name>
<evidence type="ECO:0000313" key="3">
    <source>
        <dbReference type="EMBL" id="GAM41887.1"/>
    </source>
</evidence>
<dbReference type="Proteomes" id="UP000053095">
    <property type="component" value="Unassembled WGS sequence"/>
</dbReference>
<dbReference type="PANTHER" id="PTHR38794:SF1">
    <property type="entry name" value="INTEGRAL MEMBRANE PROTEIN"/>
    <property type="match status" value="1"/>
</dbReference>
<keyword evidence="1" id="KW-0472">Membrane</keyword>
<dbReference type="Pfam" id="PF20684">
    <property type="entry name" value="Fung_rhodopsin"/>
    <property type="match status" value="1"/>
</dbReference>
<feature type="transmembrane region" description="Helical" evidence="1">
    <location>
        <begin position="67"/>
        <end position="88"/>
    </location>
</feature>
<organism evidence="3 4">
    <name type="scientific">Talaromyces pinophilus</name>
    <name type="common">Penicillium pinophilum</name>
    <dbReference type="NCBI Taxonomy" id="128442"/>
    <lineage>
        <taxon>Eukaryota</taxon>
        <taxon>Fungi</taxon>
        <taxon>Dikarya</taxon>
        <taxon>Ascomycota</taxon>
        <taxon>Pezizomycotina</taxon>
        <taxon>Eurotiomycetes</taxon>
        <taxon>Eurotiomycetidae</taxon>
        <taxon>Eurotiales</taxon>
        <taxon>Trichocomaceae</taxon>
        <taxon>Talaromyces</taxon>
        <taxon>Talaromyces sect. Talaromyces</taxon>
    </lineage>
</organism>
<proteinExistence type="predicted"/>
<sequence length="353" mass="39434">MLGILTRIGTKLWIYRKLTKDDYVIILSTVFEIAQAIATSTATANGYGEHIKTLSDDQKTALMKSQYAAEILSIVSLASSKISYVMFVRSITAVPLDRKLALVLIIILSVWGFVSVITVAFQCQPLPTWDYLAGKCYDRRSWQNFFSISNIVTEIVIISQTLVIIARIQTKLSRKLKIAFVFCLRVFVVASAIAQIVVLNNTFDDPDVTYATWSVSVTNQLVLCSSIITACSAQLKPFLDSLRSSGMRLDALTGSYQYKSQRHFGYDSNHNRYANYGSNPASKQRSINLRSLTGRSVQPENDLATNEAYVSASRPSPDWDQSSATSQSKIIREVRTFAVTEERRRSSDADEIL</sequence>
<feature type="transmembrane region" description="Helical" evidence="1">
    <location>
        <begin position="23"/>
        <end position="47"/>
    </location>
</feature>
<feature type="domain" description="Rhodopsin" evidence="2">
    <location>
        <begin position="7"/>
        <end position="239"/>
    </location>
</feature>
<feature type="transmembrane region" description="Helical" evidence="1">
    <location>
        <begin position="142"/>
        <end position="166"/>
    </location>
</feature>
<accession>A0A6V8HJF8</accession>
<feature type="transmembrane region" description="Helical" evidence="1">
    <location>
        <begin position="178"/>
        <end position="198"/>
    </location>
</feature>
<evidence type="ECO:0000259" key="2">
    <source>
        <dbReference type="Pfam" id="PF20684"/>
    </source>
</evidence>
<dbReference type="InterPro" id="IPR049326">
    <property type="entry name" value="Rhodopsin_dom_fungi"/>
</dbReference>
<dbReference type="PANTHER" id="PTHR38794">
    <property type="entry name" value="INTEGRAL MEMBRANE PROTEIN"/>
    <property type="match status" value="1"/>
</dbReference>
<dbReference type="AlphaFoldDB" id="A0A6V8HJF8"/>
<reference evidence="4" key="1">
    <citation type="journal article" date="2015" name="Genome Announc.">
        <title>Draft genome sequence of Talaromyces cellulolyticus strain Y-94, a source of lignocellulosic biomass-degrading enzymes.</title>
        <authorList>
            <person name="Fujii T."/>
            <person name="Koike H."/>
            <person name="Sawayama S."/>
            <person name="Yano S."/>
            <person name="Inoue H."/>
        </authorList>
    </citation>
    <scope>NUCLEOTIDE SEQUENCE [LARGE SCALE GENOMIC DNA]</scope>
    <source>
        <strain evidence="4">Y-94</strain>
    </source>
</reference>
<keyword evidence="4" id="KW-1185">Reference proteome</keyword>
<evidence type="ECO:0000256" key="1">
    <source>
        <dbReference type="SAM" id="Phobius"/>
    </source>
</evidence>